<accession>A0ABV4CRM9</accession>
<dbReference type="InterPro" id="IPR045864">
    <property type="entry name" value="aa-tRNA-synth_II/BPL/LPL"/>
</dbReference>
<dbReference type="Pfam" id="PF10437">
    <property type="entry name" value="Lip_prot_lig_C"/>
    <property type="match status" value="1"/>
</dbReference>
<dbReference type="Gene3D" id="3.30.930.10">
    <property type="entry name" value="Bira Bifunctional Protein, Domain 2"/>
    <property type="match status" value="1"/>
</dbReference>
<dbReference type="PROSITE" id="PS51733">
    <property type="entry name" value="BPL_LPL_CATALYTIC"/>
    <property type="match status" value="1"/>
</dbReference>
<dbReference type="EMBL" id="JBCLPP010000001">
    <property type="protein sequence ID" value="MEY8244031.1"/>
    <property type="molecule type" value="Genomic_DNA"/>
</dbReference>
<dbReference type="InterPro" id="IPR019491">
    <property type="entry name" value="Lipoate_protein_ligase_C"/>
</dbReference>
<keyword evidence="6" id="KW-0067">ATP-binding</keyword>
<dbReference type="EC" id="6.3.1.20" evidence="3"/>
<evidence type="ECO:0000256" key="6">
    <source>
        <dbReference type="ARBA" id="ARBA00022840"/>
    </source>
</evidence>
<organism evidence="9 10">
    <name type="scientific">Heminiphilus faecis</name>
    <dbReference type="NCBI Taxonomy" id="2601703"/>
    <lineage>
        <taxon>Bacteria</taxon>
        <taxon>Pseudomonadati</taxon>
        <taxon>Bacteroidota</taxon>
        <taxon>Bacteroidia</taxon>
        <taxon>Bacteroidales</taxon>
        <taxon>Muribaculaceae</taxon>
        <taxon>Heminiphilus</taxon>
    </lineage>
</organism>
<comment type="pathway">
    <text evidence="1">Protein modification; protein lipoylation via exogenous pathway; protein N(6)-(lipoyl)lysine from lipoate: step 2/2.</text>
</comment>
<keyword evidence="5" id="KW-0547">Nucleotide-binding</keyword>
<dbReference type="PANTHER" id="PTHR12561">
    <property type="entry name" value="LIPOATE-PROTEIN LIGASE"/>
    <property type="match status" value="1"/>
</dbReference>
<dbReference type="InterPro" id="IPR004143">
    <property type="entry name" value="BPL_LPL_catalytic"/>
</dbReference>
<proteinExistence type="predicted"/>
<evidence type="ECO:0000256" key="4">
    <source>
        <dbReference type="ARBA" id="ARBA00022598"/>
    </source>
</evidence>
<dbReference type="Gene3D" id="3.30.390.50">
    <property type="entry name" value="CO dehydrogenase flavoprotein, C-terminal domain"/>
    <property type="match status" value="1"/>
</dbReference>
<evidence type="ECO:0000256" key="1">
    <source>
        <dbReference type="ARBA" id="ARBA00005085"/>
    </source>
</evidence>
<name>A0ABV4CRM9_9BACT</name>
<dbReference type="PANTHER" id="PTHR12561:SF3">
    <property type="entry name" value="LIPOYLTRANSFERASE 1, MITOCHONDRIAL"/>
    <property type="match status" value="1"/>
</dbReference>
<dbReference type="InterPro" id="IPR004562">
    <property type="entry name" value="LipoylTrfase_LipoateP_Ligase"/>
</dbReference>
<dbReference type="SUPFAM" id="SSF82649">
    <property type="entry name" value="SufE/NifU"/>
    <property type="match status" value="1"/>
</dbReference>
<evidence type="ECO:0000256" key="5">
    <source>
        <dbReference type="ARBA" id="ARBA00022741"/>
    </source>
</evidence>
<comment type="catalytic activity">
    <reaction evidence="7">
        <text>L-lysyl-[lipoyl-carrier protein] + (R)-lipoate + ATP = N(6)-[(R)-lipoyl]-L-lysyl-[lipoyl-carrier protein] + AMP + diphosphate + H(+)</text>
        <dbReference type="Rhea" id="RHEA:49288"/>
        <dbReference type="Rhea" id="RHEA-COMP:10500"/>
        <dbReference type="Rhea" id="RHEA-COMP:10502"/>
        <dbReference type="ChEBI" id="CHEBI:15378"/>
        <dbReference type="ChEBI" id="CHEBI:29969"/>
        <dbReference type="ChEBI" id="CHEBI:30616"/>
        <dbReference type="ChEBI" id="CHEBI:33019"/>
        <dbReference type="ChEBI" id="CHEBI:83088"/>
        <dbReference type="ChEBI" id="CHEBI:83099"/>
        <dbReference type="ChEBI" id="CHEBI:456215"/>
        <dbReference type="EC" id="6.3.1.20"/>
    </reaction>
</comment>
<dbReference type="RefSeq" id="WP_121697829.1">
    <property type="nucleotide sequence ID" value="NZ_JBCLPP010000001.1"/>
</dbReference>
<comment type="caution">
    <text evidence="9">The sequence shown here is derived from an EMBL/GenBank/DDBJ whole genome shotgun (WGS) entry which is preliminary data.</text>
</comment>
<evidence type="ECO:0000313" key="9">
    <source>
        <dbReference type="EMBL" id="MEY8244031.1"/>
    </source>
</evidence>
<dbReference type="Pfam" id="PF21948">
    <property type="entry name" value="LplA-B_cat"/>
    <property type="match status" value="1"/>
</dbReference>
<gene>
    <name evidence="9" type="ORF">AAK873_00190</name>
</gene>
<keyword evidence="10" id="KW-1185">Reference proteome</keyword>
<dbReference type="CDD" id="cd16443">
    <property type="entry name" value="LplA"/>
    <property type="match status" value="1"/>
</dbReference>
<sequence>MKYVSLPDNVVRPLPFYLSMEEYVARRYSEDLFFMWQVTPTVIFGRNQLVDSEVNTDYCHRQGIGFYRRKSGGGCVYADMDNIMFSYIVSCDDIITVFSSYTSRIASMLGSLGVEASATGRNDVLIGDRKVSGNAFYHIPGRSIVHGTMLYDTDLENMAMAISPSGTKLQSKGVGSVKSRITTLREHLDMPVDEFKEYVRGYLCEGLIALDNSDVAAIEEMSRPYYTDAWIYGRNPRCTTHVTRRIDGVGEFATDIELKNGVIKSINISGDFFLVGDLDEGLLKYLRGVSYDRESLTAALACVEPGLVVAGLRRKQMIDILM</sequence>
<dbReference type="SUPFAM" id="SSF55681">
    <property type="entry name" value="Class II aaRS and biotin synthetases"/>
    <property type="match status" value="1"/>
</dbReference>
<feature type="domain" description="BPL/LPL catalytic" evidence="8">
    <location>
        <begin position="27"/>
        <end position="211"/>
    </location>
</feature>
<evidence type="ECO:0000259" key="8">
    <source>
        <dbReference type="PROSITE" id="PS51733"/>
    </source>
</evidence>
<evidence type="ECO:0000256" key="2">
    <source>
        <dbReference type="ARBA" id="ARBA00005124"/>
    </source>
</evidence>
<comment type="pathway">
    <text evidence="2">Protein modification; protein lipoylation via exogenous pathway; protein N(6)-(lipoyl)lysine from lipoate: step 1/2.</text>
</comment>
<evidence type="ECO:0000256" key="3">
    <source>
        <dbReference type="ARBA" id="ARBA00012367"/>
    </source>
</evidence>
<evidence type="ECO:0000313" key="10">
    <source>
        <dbReference type="Proteomes" id="UP001565200"/>
    </source>
</evidence>
<dbReference type="Proteomes" id="UP001565200">
    <property type="component" value="Unassembled WGS sequence"/>
</dbReference>
<protein>
    <recommendedName>
        <fullName evidence="3">lipoate--protein ligase</fullName>
        <ecNumber evidence="3">6.3.1.20</ecNumber>
    </recommendedName>
</protein>
<evidence type="ECO:0000256" key="7">
    <source>
        <dbReference type="ARBA" id="ARBA00048037"/>
    </source>
</evidence>
<dbReference type="GO" id="GO:0016874">
    <property type="term" value="F:ligase activity"/>
    <property type="evidence" value="ECO:0007669"/>
    <property type="project" value="UniProtKB-KW"/>
</dbReference>
<keyword evidence="4 9" id="KW-0436">Ligase</keyword>
<reference evidence="9 10" key="1">
    <citation type="submission" date="2024-03" db="EMBL/GenBank/DDBJ databases">
        <title>Mouse gut bacterial collection (mGBC) of GemPharmatech.</title>
        <authorList>
            <person name="He Y."/>
            <person name="Dong L."/>
            <person name="Wu D."/>
            <person name="Gao X."/>
            <person name="Lin Z."/>
        </authorList>
    </citation>
    <scope>NUCLEOTIDE SEQUENCE [LARGE SCALE GENOMIC DNA]</scope>
    <source>
        <strain evidence="9 10">54-13</strain>
    </source>
</reference>